<reference evidence="1" key="2">
    <citation type="journal article" date="2022" name="New Phytol.">
        <title>Evolutionary transition to the ectomycorrhizal habit in the genomes of a hyperdiverse lineage of mushroom-forming fungi.</title>
        <authorList>
            <person name="Looney B."/>
            <person name="Miyauchi S."/>
            <person name="Morin E."/>
            <person name="Drula E."/>
            <person name="Courty P.E."/>
            <person name="Kohler A."/>
            <person name="Kuo A."/>
            <person name="LaButti K."/>
            <person name="Pangilinan J."/>
            <person name="Lipzen A."/>
            <person name="Riley R."/>
            <person name="Andreopoulos W."/>
            <person name="He G."/>
            <person name="Johnson J."/>
            <person name="Nolan M."/>
            <person name="Tritt A."/>
            <person name="Barry K.W."/>
            <person name="Grigoriev I.V."/>
            <person name="Nagy L.G."/>
            <person name="Hibbett D."/>
            <person name="Henrissat B."/>
            <person name="Matheny P.B."/>
            <person name="Labbe J."/>
            <person name="Martin F.M."/>
        </authorList>
    </citation>
    <scope>NUCLEOTIDE SEQUENCE</scope>
    <source>
        <strain evidence="1">EC-137</strain>
    </source>
</reference>
<evidence type="ECO:0000313" key="2">
    <source>
        <dbReference type="Proteomes" id="UP000814128"/>
    </source>
</evidence>
<sequence>MVSFSSIRIVFYILLWLFSVILLGLSCSRIHYTTHLERTDPLHNGRPFYDPIVAELIATTILAILWAPFAVHAIWKRRERGLITSFAFEGVSLFVLWLMYLVGAAIATSIWGDLSFCRQFWQCRELTALVAFAWLSWITLFSLFSFAILIPARNNAWSAPMHGYYVPPRNSGVFTPQTAQYRA</sequence>
<accession>A0ACB8Q6U0</accession>
<gene>
    <name evidence="1" type="ORF">K488DRAFT_90903</name>
</gene>
<dbReference type="Proteomes" id="UP000814128">
    <property type="component" value="Unassembled WGS sequence"/>
</dbReference>
<protein>
    <submittedName>
        <fullName evidence="1">Uncharacterized protein</fullName>
    </submittedName>
</protein>
<dbReference type="EMBL" id="MU273913">
    <property type="protein sequence ID" value="KAI0027392.1"/>
    <property type="molecule type" value="Genomic_DNA"/>
</dbReference>
<keyword evidence="2" id="KW-1185">Reference proteome</keyword>
<comment type="caution">
    <text evidence="1">The sequence shown here is derived from an EMBL/GenBank/DDBJ whole genome shotgun (WGS) entry which is preliminary data.</text>
</comment>
<organism evidence="1 2">
    <name type="scientific">Vararia minispora EC-137</name>
    <dbReference type="NCBI Taxonomy" id="1314806"/>
    <lineage>
        <taxon>Eukaryota</taxon>
        <taxon>Fungi</taxon>
        <taxon>Dikarya</taxon>
        <taxon>Basidiomycota</taxon>
        <taxon>Agaricomycotina</taxon>
        <taxon>Agaricomycetes</taxon>
        <taxon>Russulales</taxon>
        <taxon>Lachnocladiaceae</taxon>
        <taxon>Vararia</taxon>
    </lineage>
</organism>
<reference evidence="1" key="1">
    <citation type="submission" date="2021-02" db="EMBL/GenBank/DDBJ databases">
        <authorList>
            <consortium name="DOE Joint Genome Institute"/>
            <person name="Ahrendt S."/>
            <person name="Looney B.P."/>
            <person name="Miyauchi S."/>
            <person name="Morin E."/>
            <person name="Drula E."/>
            <person name="Courty P.E."/>
            <person name="Chicoki N."/>
            <person name="Fauchery L."/>
            <person name="Kohler A."/>
            <person name="Kuo A."/>
            <person name="Labutti K."/>
            <person name="Pangilinan J."/>
            <person name="Lipzen A."/>
            <person name="Riley R."/>
            <person name="Andreopoulos W."/>
            <person name="He G."/>
            <person name="Johnson J."/>
            <person name="Barry K.W."/>
            <person name="Grigoriev I.V."/>
            <person name="Nagy L."/>
            <person name="Hibbett D."/>
            <person name="Henrissat B."/>
            <person name="Matheny P.B."/>
            <person name="Labbe J."/>
            <person name="Martin F."/>
        </authorList>
    </citation>
    <scope>NUCLEOTIDE SEQUENCE</scope>
    <source>
        <strain evidence="1">EC-137</strain>
    </source>
</reference>
<name>A0ACB8Q6U0_9AGAM</name>
<evidence type="ECO:0000313" key="1">
    <source>
        <dbReference type="EMBL" id="KAI0027392.1"/>
    </source>
</evidence>
<proteinExistence type="predicted"/>